<name>A0A096CHX5_FLAPL</name>
<sequence length="364" mass="41272">MMNIQQKRDLLMSLPLMEQEQRWIMERLDTLSVKEQYQLSAAILRTGKLEELAGKTGWELETAILHMDPEVAVDAVNCLLSLEDYQICFPAGSYAQLGSFYLRHESHLPERAMYYADLEALGRRYEDRHPGLFVGNCYVEYPEHPSAPRCTGQGLIPEDDGWSMKVKLASSAVPEGVWLRLPDYSAMTDRPDEVALALDELKTRSLENCMLLDVRCSLPELGNLMEQYDSALELVNDGSDLGYVLDEQGQGMPHFMERFAAALEFEHCRDLRLALDISQNLHCYEWVPHNGLKDFGRRKLLEAGVSEELLDSGCIDLEGYGADLLEEAGYVLTADESAYITRNNLEFLRDWSAPEEAGLSMEQQ</sequence>
<accession>A0A096CHX5</accession>
<reference evidence="1 2" key="1">
    <citation type="submission" date="2011-08" db="EMBL/GenBank/DDBJ databases">
        <title>The Genome Sequence of Clostridium orbiscindens 1_3_50AFAA.</title>
        <authorList>
            <consortium name="The Broad Institute Genome Sequencing Platform"/>
            <person name="Earl A."/>
            <person name="Ward D."/>
            <person name="Feldgarden M."/>
            <person name="Gevers D."/>
            <person name="Daigneault M."/>
            <person name="Strauss J."/>
            <person name="Allen-Vercoe E."/>
            <person name="Young S.K."/>
            <person name="Zeng Q."/>
            <person name="Gargeya S."/>
            <person name="Fitzgerald M."/>
            <person name="Haas B."/>
            <person name="Abouelleil A."/>
            <person name="Alvarado L."/>
            <person name="Arachchi H.M."/>
            <person name="Berlin A."/>
            <person name="Brown A."/>
            <person name="Chapman S.B."/>
            <person name="Chen Z."/>
            <person name="Dunbar C."/>
            <person name="Freedman E."/>
            <person name="Gearin G."/>
            <person name="Gellesch M."/>
            <person name="Goldberg J."/>
            <person name="Griggs A."/>
            <person name="Gujja S."/>
            <person name="Heiman D."/>
            <person name="Howarth C."/>
            <person name="Larson L."/>
            <person name="Lui A."/>
            <person name="MacDonald P.J.P."/>
            <person name="Montmayeur A."/>
            <person name="Murphy C."/>
            <person name="Neiman D."/>
            <person name="Pearson M."/>
            <person name="Priest M."/>
            <person name="Roberts A."/>
            <person name="Saif S."/>
            <person name="Shea T."/>
            <person name="Shenoy N."/>
            <person name="Sisk P."/>
            <person name="Stolte C."/>
            <person name="Sykes S."/>
            <person name="Wortman J."/>
            <person name="Nusbaum C."/>
            <person name="Birren B."/>
        </authorList>
    </citation>
    <scope>NUCLEOTIDE SEQUENCE [LARGE SCALE GENOMIC DNA]</scope>
    <source>
        <strain evidence="1 2">1_3_50AFAA</strain>
    </source>
</reference>
<evidence type="ECO:0000313" key="2">
    <source>
        <dbReference type="Proteomes" id="UP000029585"/>
    </source>
</evidence>
<dbReference type="EMBL" id="ADLO01000088">
    <property type="protein sequence ID" value="KGF54422.1"/>
    <property type="molecule type" value="Genomic_DNA"/>
</dbReference>
<dbReference type="HOGENOM" id="CLU_035893_1_0_9"/>
<proteinExistence type="predicted"/>
<keyword evidence="2" id="KW-1185">Reference proteome</keyword>
<dbReference type="eggNOG" id="ENOG502ZAHM">
    <property type="taxonomic scope" value="Bacteria"/>
</dbReference>
<protein>
    <submittedName>
        <fullName evidence="1">Uncharacterized protein</fullName>
    </submittedName>
</protein>
<dbReference type="Proteomes" id="UP000029585">
    <property type="component" value="Unassembled WGS sequence"/>
</dbReference>
<dbReference type="PATRIC" id="fig|742738.3.peg.2890"/>
<comment type="caution">
    <text evidence="1">The sequence shown here is derived from an EMBL/GenBank/DDBJ whole genome shotgun (WGS) entry which is preliminary data.</text>
</comment>
<gene>
    <name evidence="1" type="ORF">HMPREF9460_02811</name>
</gene>
<dbReference type="RefSeq" id="WP_044942024.1">
    <property type="nucleotide sequence ID" value="NZ_KN174164.1"/>
</dbReference>
<evidence type="ECO:0000313" key="1">
    <source>
        <dbReference type="EMBL" id="KGF54422.1"/>
    </source>
</evidence>
<dbReference type="AlphaFoldDB" id="A0A096CHX5"/>
<organism evidence="1 2">
    <name type="scientific">Flavonifractor plautii 1_3_50AFAA</name>
    <dbReference type="NCBI Taxonomy" id="742738"/>
    <lineage>
        <taxon>Bacteria</taxon>
        <taxon>Bacillati</taxon>
        <taxon>Bacillota</taxon>
        <taxon>Clostridia</taxon>
        <taxon>Eubacteriales</taxon>
        <taxon>Oscillospiraceae</taxon>
        <taxon>Flavonifractor</taxon>
    </lineage>
</organism>